<dbReference type="EMBL" id="CM009307">
    <property type="protein sequence ID" value="KAI9378820.1"/>
    <property type="molecule type" value="Genomic_DNA"/>
</dbReference>
<gene>
    <name evidence="1" type="ORF">POPTR_018G145580v4</name>
</gene>
<protein>
    <submittedName>
        <fullName evidence="1">Uncharacterized protein</fullName>
    </submittedName>
</protein>
<accession>A0ACC0RQJ8</accession>
<dbReference type="Proteomes" id="UP000006729">
    <property type="component" value="Chromosome 18"/>
</dbReference>
<evidence type="ECO:0000313" key="1">
    <source>
        <dbReference type="EMBL" id="KAI9378820.1"/>
    </source>
</evidence>
<comment type="caution">
    <text evidence="1">The sequence shown here is derived from an EMBL/GenBank/DDBJ whole genome shotgun (WGS) entry which is preliminary data.</text>
</comment>
<reference evidence="1 2" key="1">
    <citation type="journal article" date="2006" name="Science">
        <title>The genome of black cottonwood, Populus trichocarpa (Torr. &amp; Gray).</title>
        <authorList>
            <person name="Tuskan G.A."/>
            <person name="Difazio S."/>
            <person name="Jansson S."/>
            <person name="Bohlmann J."/>
            <person name="Grigoriev I."/>
            <person name="Hellsten U."/>
            <person name="Putnam N."/>
            <person name="Ralph S."/>
            <person name="Rombauts S."/>
            <person name="Salamov A."/>
            <person name="Schein J."/>
            <person name="Sterck L."/>
            <person name="Aerts A."/>
            <person name="Bhalerao R.R."/>
            <person name="Bhalerao R.P."/>
            <person name="Blaudez D."/>
            <person name="Boerjan W."/>
            <person name="Brun A."/>
            <person name="Brunner A."/>
            <person name="Busov V."/>
            <person name="Campbell M."/>
            <person name="Carlson J."/>
            <person name="Chalot M."/>
            <person name="Chapman J."/>
            <person name="Chen G.L."/>
            <person name="Cooper D."/>
            <person name="Coutinho P.M."/>
            <person name="Couturier J."/>
            <person name="Covert S."/>
            <person name="Cronk Q."/>
            <person name="Cunningham R."/>
            <person name="Davis J."/>
            <person name="Degroeve S."/>
            <person name="Dejardin A."/>
            <person name="Depamphilis C."/>
            <person name="Detter J."/>
            <person name="Dirks B."/>
            <person name="Dubchak I."/>
            <person name="Duplessis S."/>
            <person name="Ehlting J."/>
            <person name="Ellis B."/>
            <person name="Gendler K."/>
            <person name="Goodstein D."/>
            <person name="Gribskov M."/>
            <person name="Grimwood J."/>
            <person name="Groover A."/>
            <person name="Gunter L."/>
            <person name="Hamberger B."/>
            <person name="Heinze B."/>
            <person name="Helariutta Y."/>
            <person name="Henrissat B."/>
            <person name="Holligan D."/>
            <person name="Holt R."/>
            <person name="Huang W."/>
            <person name="Islam-Faridi N."/>
            <person name="Jones S."/>
            <person name="Jones-Rhoades M."/>
            <person name="Jorgensen R."/>
            <person name="Joshi C."/>
            <person name="Kangasjarvi J."/>
            <person name="Karlsson J."/>
            <person name="Kelleher C."/>
            <person name="Kirkpatrick R."/>
            <person name="Kirst M."/>
            <person name="Kohler A."/>
            <person name="Kalluri U."/>
            <person name="Larimer F."/>
            <person name="Leebens-Mack J."/>
            <person name="Leple J.C."/>
            <person name="Locascio P."/>
            <person name="Lou Y."/>
            <person name="Lucas S."/>
            <person name="Martin F."/>
            <person name="Montanini B."/>
            <person name="Napoli C."/>
            <person name="Nelson D.R."/>
            <person name="Nelson C."/>
            <person name="Nieminen K."/>
            <person name="Nilsson O."/>
            <person name="Pereda V."/>
            <person name="Peter G."/>
            <person name="Philippe R."/>
            <person name="Pilate G."/>
            <person name="Poliakov A."/>
            <person name="Razumovskaya J."/>
            <person name="Richardson P."/>
            <person name="Rinaldi C."/>
            <person name="Ritland K."/>
            <person name="Rouze P."/>
            <person name="Ryaboy D."/>
            <person name="Schmutz J."/>
            <person name="Schrader J."/>
            <person name="Segerman B."/>
            <person name="Shin H."/>
            <person name="Siddiqui A."/>
            <person name="Sterky F."/>
            <person name="Terry A."/>
            <person name="Tsai C.J."/>
            <person name="Uberbacher E."/>
            <person name="Unneberg P."/>
            <person name="Vahala J."/>
            <person name="Wall K."/>
            <person name="Wessler S."/>
            <person name="Yang G."/>
            <person name="Yin T."/>
            <person name="Douglas C."/>
            <person name="Marra M."/>
            <person name="Sandberg G."/>
            <person name="Van de Peer Y."/>
            <person name="Rokhsar D."/>
        </authorList>
    </citation>
    <scope>NUCLEOTIDE SEQUENCE [LARGE SCALE GENOMIC DNA]</scope>
    <source>
        <strain evidence="2">cv. Nisqually</strain>
    </source>
</reference>
<evidence type="ECO:0000313" key="2">
    <source>
        <dbReference type="Proteomes" id="UP000006729"/>
    </source>
</evidence>
<proteinExistence type="predicted"/>
<organism evidence="1 2">
    <name type="scientific">Populus trichocarpa</name>
    <name type="common">Western balsam poplar</name>
    <name type="synonym">Populus balsamifera subsp. trichocarpa</name>
    <dbReference type="NCBI Taxonomy" id="3694"/>
    <lineage>
        <taxon>Eukaryota</taxon>
        <taxon>Viridiplantae</taxon>
        <taxon>Streptophyta</taxon>
        <taxon>Embryophyta</taxon>
        <taxon>Tracheophyta</taxon>
        <taxon>Spermatophyta</taxon>
        <taxon>Magnoliopsida</taxon>
        <taxon>eudicotyledons</taxon>
        <taxon>Gunneridae</taxon>
        <taxon>Pentapetalae</taxon>
        <taxon>rosids</taxon>
        <taxon>fabids</taxon>
        <taxon>Malpighiales</taxon>
        <taxon>Salicaceae</taxon>
        <taxon>Saliceae</taxon>
        <taxon>Populus</taxon>
    </lineage>
</organism>
<keyword evidence="2" id="KW-1185">Reference proteome</keyword>
<name>A0ACC0RQJ8_POPTR</name>
<sequence length="349" mass="39343">MAPQRNGWLGAKVSADKDESCYQELRCGKQSRRGWFQFCLQGCEELRYLSGEFHGFTSLQLLSIEGCPKLTSIPSVQHCTTLVKLDIDGCLELISIPGDFQELKYSLKILSMYNLKLEALPSGLQCCASLEELYIWDCRELIHISDLQELSSLRRLEIRGCDKISSIEWHGLRQLPSLVYLEISGCRSLSHFPDDDCLGGLTQLKELAIGGFSEELEAFPAGVLNSFQHLNLSGSLERLEICGWDKLKSVQHQLQHLTALERLEICDFRGEGFEEALPDWLANLSSLRYLGIDNCKNLKYLPSLTAIQRLSKLKGLRILGGCPHLSENCRKENGSEWPKISHIPTIDIV</sequence>